<dbReference type="AlphaFoldDB" id="A0A3M7MCV9"/>
<keyword evidence="2" id="KW-0808">Transferase</keyword>
<feature type="compositionally biased region" description="Polar residues" evidence="1">
    <location>
        <begin position="217"/>
        <end position="253"/>
    </location>
</feature>
<reference evidence="2 3" key="1">
    <citation type="journal article" date="2014" name="PLoS ONE">
        <title>De novo Genome Assembly of the Fungal Plant Pathogen Pyrenophora semeniperda.</title>
        <authorList>
            <person name="Soliai M.M."/>
            <person name="Meyer S.E."/>
            <person name="Udall J.A."/>
            <person name="Elzinga D.E."/>
            <person name="Hermansen R.A."/>
            <person name="Bodily P.M."/>
            <person name="Hart A.A."/>
            <person name="Coleman C.E."/>
        </authorList>
    </citation>
    <scope>NUCLEOTIDE SEQUENCE [LARGE SCALE GENOMIC DNA]</scope>
    <source>
        <strain evidence="2 3">CCB06</strain>
        <tissue evidence="2">Mycelium</tissue>
    </source>
</reference>
<organism evidence="2 3">
    <name type="scientific">Pyrenophora seminiperda CCB06</name>
    <dbReference type="NCBI Taxonomy" id="1302712"/>
    <lineage>
        <taxon>Eukaryota</taxon>
        <taxon>Fungi</taxon>
        <taxon>Dikarya</taxon>
        <taxon>Ascomycota</taxon>
        <taxon>Pezizomycotina</taxon>
        <taxon>Dothideomycetes</taxon>
        <taxon>Pleosporomycetidae</taxon>
        <taxon>Pleosporales</taxon>
        <taxon>Pleosporineae</taxon>
        <taxon>Pleosporaceae</taxon>
        <taxon>Pyrenophora</taxon>
    </lineage>
</organism>
<accession>A0A3M7MCV9</accession>
<feature type="region of interest" description="Disordered" evidence="1">
    <location>
        <begin position="39"/>
        <end position="67"/>
    </location>
</feature>
<feature type="compositionally biased region" description="Pro residues" evidence="1">
    <location>
        <begin position="446"/>
        <end position="456"/>
    </location>
</feature>
<evidence type="ECO:0000313" key="2">
    <source>
        <dbReference type="EMBL" id="RMZ72335.1"/>
    </source>
</evidence>
<feature type="region of interest" description="Disordered" evidence="1">
    <location>
        <begin position="206"/>
        <end position="262"/>
    </location>
</feature>
<feature type="compositionally biased region" description="Basic and acidic residues" evidence="1">
    <location>
        <begin position="356"/>
        <end position="372"/>
    </location>
</feature>
<evidence type="ECO:0000313" key="3">
    <source>
        <dbReference type="Proteomes" id="UP000265663"/>
    </source>
</evidence>
<feature type="region of interest" description="Disordered" evidence="1">
    <location>
        <begin position="1"/>
        <end position="23"/>
    </location>
</feature>
<keyword evidence="3" id="KW-1185">Reference proteome</keyword>
<evidence type="ECO:0000256" key="1">
    <source>
        <dbReference type="SAM" id="MobiDB-lite"/>
    </source>
</evidence>
<feature type="region of interest" description="Disordered" evidence="1">
    <location>
        <begin position="350"/>
        <end position="492"/>
    </location>
</feature>
<sequence length="492" mass="55070">MARHTRDCDALRHAHLSTRPRAATTQRIAAHATKVVRCHHPTPGLPAMRRSTFPSRPGKPEMAVRAPEPPKRKVFNCIVDDTALIAGVKKSTRDGIRKWIAQDAIRLFVPLHTLTQLHRLKNGTERINADAREAVKWLDDVTSNQATSRVQLEGVDEAYTTWAQVEHFLLPETLLSMEDSESDDEEYHEDLESSFNALDMSDETSMSSTHSFEHVSKTSQLPHFRSSTYSKPADNPTTTMDESPSRTARNSNEIGRADKSTKSTVPVHFHSLFNHILWRINQEGNPDAALESFILLTNDPTKQTVAQKFGIRAKRLEQLRDAVAREDREYKNHLTMHKIEVEAIAAKTNGPVVPKTTERPKSSPVKEIKQEENSDDEDEVLFKRAPRGPAATTNNSQRIFDPNDFARTNQHQPARSGRGGHMTSRGRGGPSFRGRGNFAPRGAYVPPAPAFRAPPAPRHDPNAPLDPDSFSRPAPKVGPVRGGNRRKLWEPN</sequence>
<protein>
    <submittedName>
        <fullName evidence="2">Thiosulfate sulfurtransferase</fullName>
    </submittedName>
</protein>
<dbReference type="GO" id="GO:0016740">
    <property type="term" value="F:transferase activity"/>
    <property type="evidence" value="ECO:0007669"/>
    <property type="project" value="UniProtKB-KW"/>
</dbReference>
<name>A0A3M7MCV9_9PLEO</name>
<dbReference type="EMBL" id="KE747829">
    <property type="protein sequence ID" value="RMZ72335.1"/>
    <property type="molecule type" value="Genomic_DNA"/>
</dbReference>
<gene>
    <name evidence="2" type="ORF">GMOD_00007362</name>
</gene>
<dbReference type="Gene3D" id="3.40.50.1010">
    <property type="entry name" value="5'-nuclease"/>
    <property type="match status" value="1"/>
</dbReference>
<dbReference type="OrthoDB" id="5361617at2759"/>
<proteinExistence type="predicted"/>
<feature type="compositionally biased region" description="Basic and acidic residues" evidence="1">
    <location>
        <begin position="1"/>
        <end position="12"/>
    </location>
</feature>
<dbReference type="Proteomes" id="UP000265663">
    <property type="component" value="Unassembled WGS sequence"/>
</dbReference>